<dbReference type="CDD" id="cd02979">
    <property type="entry name" value="PHOX_C"/>
    <property type="match status" value="1"/>
</dbReference>
<dbReference type="OrthoDB" id="1716816at2759"/>
<dbReference type="Gene3D" id="3.30.9.10">
    <property type="entry name" value="D-Amino Acid Oxidase, subunit A, domain 2"/>
    <property type="match status" value="1"/>
</dbReference>
<dbReference type="Pfam" id="PF01494">
    <property type="entry name" value="FAD_binding_3"/>
    <property type="match status" value="1"/>
</dbReference>
<dbReference type="InterPro" id="IPR012941">
    <property type="entry name" value="Phe_hydrox_C_dim_dom"/>
</dbReference>
<evidence type="ECO:0000256" key="3">
    <source>
        <dbReference type="ARBA" id="ARBA00022827"/>
    </source>
</evidence>
<dbReference type="SUPFAM" id="SSF52833">
    <property type="entry name" value="Thioredoxin-like"/>
    <property type="match status" value="1"/>
</dbReference>
<dbReference type="STRING" id="41067.A0A2I2EXN4"/>
<dbReference type="PANTHER" id="PTHR43004">
    <property type="entry name" value="TRK SYSTEM POTASSIUM UPTAKE PROTEIN"/>
    <property type="match status" value="1"/>
</dbReference>
<protein>
    <submittedName>
        <fullName evidence="7">FAD binding domain-domain-containing protein</fullName>
    </submittedName>
</protein>
<dbReference type="SUPFAM" id="SSF54373">
    <property type="entry name" value="FAD-linked reductases, C-terminal domain"/>
    <property type="match status" value="1"/>
</dbReference>
<evidence type="ECO:0000256" key="1">
    <source>
        <dbReference type="ARBA" id="ARBA00007801"/>
    </source>
</evidence>
<dbReference type="GO" id="GO:0016709">
    <property type="term" value="F:oxidoreductase activity, acting on paired donors, with incorporation or reduction of molecular oxygen, NAD(P)H as one donor, and incorporation of one atom of oxygen"/>
    <property type="evidence" value="ECO:0007669"/>
    <property type="project" value="UniProtKB-ARBA"/>
</dbReference>
<dbReference type="PANTHER" id="PTHR43004:SF15">
    <property type="entry name" value="MONOOXYGENASE, PUTATIVE (AFU_ORTHOLOGUE AFUA_6G03030)-RELATED"/>
    <property type="match status" value="1"/>
</dbReference>
<dbReference type="InterPro" id="IPR038220">
    <property type="entry name" value="PHOX_C_sf"/>
</dbReference>
<dbReference type="GO" id="GO:0071949">
    <property type="term" value="F:FAD binding"/>
    <property type="evidence" value="ECO:0007669"/>
    <property type="project" value="InterPro"/>
</dbReference>
<keyword evidence="3" id="KW-0274">FAD</keyword>
<keyword evidence="4" id="KW-0560">Oxidoreductase</keyword>
<dbReference type="Gene3D" id="3.40.30.20">
    <property type="match status" value="1"/>
</dbReference>
<name>A0A2I2EXN4_ASPCN</name>
<dbReference type="EMBL" id="KZ559227">
    <property type="protein sequence ID" value="PLB33145.1"/>
    <property type="molecule type" value="Genomic_DNA"/>
</dbReference>
<keyword evidence="8" id="KW-1185">Reference proteome</keyword>
<dbReference type="SUPFAM" id="SSF51905">
    <property type="entry name" value="FAD/NAD(P)-binding domain"/>
    <property type="match status" value="1"/>
</dbReference>
<dbReference type="PRINTS" id="PR00420">
    <property type="entry name" value="RNGMNOXGNASE"/>
</dbReference>
<sequence>MTIHTRYTVKQERAQEKHFLSPPLPRLTQNFEQNGEAKYEIIVVGGGPAGMMLTLLLARYGLGDHSLLCIDQNESGQSSGHADAFQPRTLEVLKSLGLADDIINAGYQLWETAVWDPSPTQENFIEHTAVNPLISTAARYPFNLALHISKIEPFIENDLLRYHNEGIHRGTRLSNVTISDDPDFPVEAIIEAKGKCRTVRSKYLVGADGAHSNVRRCMELQLEGNSLGYIWGVIDLIVETDFPDIRRASFIHSSTGSVLIIPREQIESGEYLTRLYVQTPEKVNAWDTQETTKAKRNRFTLDDILEYAASAFRPFTINPKPNRGVYWWAVYEISQRMLSQFTVADSAGTPRVFFVGDACHVHSPMAGQGMNVSMMDSYNLAWKLIYCINGLIPKTSSKSLLDSYHTERHPIAQQLMEFDRVTALMASGKVTGARDASANTLTSEDFIDNFKKGSAFMSGCGIEYPESIAVQTTAENGNPISGTDYASGILRPGRRLSNVKLRREADGSPRDLQDNFPSSGRFRILVLTSTDLLDPQGTSPQTLRYVTESLLPFFPPSTIELVVLHPGLPSRLNLNALPSRVKQYSEMSFYDGSKIDDAYKIFGVDIKRGVLAVVRPDGYVGVVAELGDVKRIDVYLEKCVQRLPLLGIIA</sequence>
<dbReference type="Proteomes" id="UP000234585">
    <property type="component" value="Unassembled WGS sequence"/>
</dbReference>
<evidence type="ECO:0000256" key="4">
    <source>
        <dbReference type="ARBA" id="ARBA00023002"/>
    </source>
</evidence>
<evidence type="ECO:0000259" key="5">
    <source>
        <dbReference type="Pfam" id="PF01494"/>
    </source>
</evidence>
<dbReference type="Gene3D" id="3.50.50.60">
    <property type="entry name" value="FAD/NAD(P)-binding domain"/>
    <property type="match status" value="1"/>
</dbReference>
<dbReference type="InterPro" id="IPR002938">
    <property type="entry name" value="FAD-bd"/>
</dbReference>
<dbReference type="InterPro" id="IPR036249">
    <property type="entry name" value="Thioredoxin-like_sf"/>
</dbReference>
<gene>
    <name evidence="7" type="ORF">BDW47DRAFT_121469</name>
</gene>
<evidence type="ECO:0000259" key="6">
    <source>
        <dbReference type="Pfam" id="PF07976"/>
    </source>
</evidence>
<evidence type="ECO:0000256" key="2">
    <source>
        <dbReference type="ARBA" id="ARBA00022630"/>
    </source>
</evidence>
<proteinExistence type="inferred from homology"/>
<accession>A0A2I2EXN4</accession>
<dbReference type="GeneID" id="36522795"/>
<dbReference type="InterPro" id="IPR050641">
    <property type="entry name" value="RIFMO-like"/>
</dbReference>
<reference evidence="7 8" key="1">
    <citation type="submission" date="2017-12" db="EMBL/GenBank/DDBJ databases">
        <authorList>
            <consortium name="DOE Joint Genome Institute"/>
            <person name="Haridas S."/>
            <person name="Kjaerbolling I."/>
            <person name="Vesth T.C."/>
            <person name="Frisvad J.C."/>
            <person name="Nybo J.L."/>
            <person name="Theobald S."/>
            <person name="Kuo A."/>
            <person name="Bowyer P."/>
            <person name="Matsuda Y."/>
            <person name="Mondo S."/>
            <person name="Lyhne E.K."/>
            <person name="Kogle M.E."/>
            <person name="Clum A."/>
            <person name="Lipzen A."/>
            <person name="Salamov A."/>
            <person name="Ngan C.Y."/>
            <person name="Daum C."/>
            <person name="Chiniquy J."/>
            <person name="Barry K."/>
            <person name="LaButti K."/>
            <person name="Simmons B.A."/>
            <person name="Magnuson J.K."/>
            <person name="Mortensen U.H."/>
            <person name="Larsen T.O."/>
            <person name="Grigoriev I.V."/>
            <person name="Baker S.E."/>
            <person name="Andersen M.R."/>
            <person name="Nordberg H.P."/>
            <person name="Cantor M.N."/>
            <person name="Hua S.X."/>
        </authorList>
    </citation>
    <scope>NUCLEOTIDE SEQUENCE [LARGE SCALE GENOMIC DNA]</scope>
    <source>
        <strain evidence="7 8">CBS 102.13</strain>
    </source>
</reference>
<dbReference type="InterPro" id="IPR036188">
    <property type="entry name" value="FAD/NAD-bd_sf"/>
</dbReference>
<dbReference type="AlphaFoldDB" id="A0A2I2EXN4"/>
<dbReference type="RefSeq" id="XP_024667157.1">
    <property type="nucleotide sequence ID" value="XM_024815635.1"/>
</dbReference>
<organism evidence="7 8">
    <name type="scientific">Aspergillus candidus</name>
    <dbReference type="NCBI Taxonomy" id="41067"/>
    <lineage>
        <taxon>Eukaryota</taxon>
        <taxon>Fungi</taxon>
        <taxon>Dikarya</taxon>
        <taxon>Ascomycota</taxon>
        <taxon>Pezizomycotina</taxon>
        <taxon>Eurotiomycetes</taxon>
        <taxon>Eurotiomycetidae</taxon>
        <taxon>Eurotiales</taxon>
        <taxon>Aspergillaceae</taxon>
        <taxon>Aspergillus</taxon>
        <taxon>Aspergillus subgen. Circumdati</taxon>
    </lineage>
</organism>
<keyword evidence="2" id="KW-0285">Flavoprotein</keyword>
<feature type="domain" description="Phenol hydroxylase-like C-terminal dimerisation" evidence="6">
    <location>
        <begin position="462"/>
        <end position="641"/>
    </location>
</feature>
<feature type="domain" description="FAD-binding" evidence="5">
    <location>
        <begin position="39"/>
        <end position="418"/>
    </location>
</feature>
<evidence type="ECO:0000313" key="7">
    <source>
        <dbReference type="EMBL" id="PLB33145.1"/>
    </source>
</evidence>
<dbReference type="Pfam" id="PF07976">
    <property type="entry name" value="Phe_hydrox_dim"/>
    <property type="match status" value="1"/>
</dbReference>
<evidence type="ECO:0000313" key="8">
    <source>
        <dbReference type="Proteomes" id="UP000234585"/>
    </source>
</evidence>
<comment type="similarity">
    <text evidence="1">Belongs to the PheA/TfdB FAD monooxygenase family.</text>
</comment>